<keyword evidence="1" id="KW-1133">Transmembrane helix</keyword>
<keyword evidence="1" id="KW-0472">Membrane</keyword>
<comment type="caution">
    <text evidence="2">The sequence shown here is derived from an EMBL/GenBank/DDBJ whole genome shotgun (WGS) entry which is preliminary data.</text>
</comment>
<feature type="transmembrane region" description="Helical" evidence="1">
    <location>
        <begin position="212"/>
        <end position="230"/>
    </location>
</feature>
<dbReference type="PATRIC" id="fig|344882.3.peg.2710"/>
<dbReference type="OrthoDB" id="7714635at2"/>
<dbReference type="AlphaFoldDB" id="A0A0R0CXW7"/>
<accession>A0A0R0CXW7</accession>
<dbReference type="Proteomes" id="UP000052052">
    <property type="component" value="Unassembled WGS sequence"/>
</dbReference>
<sequence length="569" mass="62934">MILKSHAFRSDLMLQRLVIACLLVACLLLLAAKAVLLSRININWDEFYFLSELMKFHRHELSSPLQTQYVHLFGWLVHIKGDEVAQILAARVAMVCLLALTCVSLWYLACRWASRSTSLIAPLAYLSTLPVMLHGASFRSDSMLVLLGCAATGVISRGVKPARLVITAVLLGLAGTITIKAAFLIPVLAGIILFEGAEAPGQRTPWWRRVKALFLLGLISASVFLVLLAAHSQSLGVDIALAHTTVNNAVTTTLLEAEPLPGSRYLTRLWFENRFYWLLLLAGAVAAVIRRNSSALACALSLLPIVLYRNAFPYYFVVMLATASALIPLAVDALTRTTVSKFGRFGYLLPLLLAIPLLLQARGTYLQLQQDTLARQRQLISAVHQIFPQTVSYIDHSGMIASFSKANFFMTRWGMGDYRARGEPFMPMALARYHPPLLLANRPLLDPDKSAFQQLLPADRALIQQHYLRYWGPIFVAGGRLRVTDRDEHLLRLPFGGRYRLTTNQDVMVNGEKRQTGDILEVADDATRLAISPLDAGSQGRALELQLMWAAAGPPPSQAPPTKAPYVLF</sequence>
<feature type="transmembrane region" description="Helical" evidence="1">
    <location>
        <begin position="166"/>
        <end position="192"/>
    </location>
</feature>
<feature type="transmembrane region" description="Helical" evidence="1">
    <location>
        <begin position="84"/>
        <end position="107"/>
    </location>
</feature>
<feature type="transmembrane region" description="Helical" evidence="1">
    <location>
        <begin position="347"/>
        <end position="368"/>
    </location>
</feature>
<feature type="transmembrane region" description="Helical" evidence="1">
    <location>
        <begin position="275"/>
        <end position="308"/>
    </location>
</feature>
<keyword evidence="1" id="KW-0812">Transmembrane</keyword>
<keyword evidence="3" id="KW-1185">Reference proteome</keyword>
<evidence type="ECO:0000313" key="2">
    <source>
        <dbReference type="EMBL" id="KRG69960.1"/>
    </source>
</evidence>
<proteinExistence type="predicted"/>
<gene>
    <name evidence="2" type="ORF">ABB29_06855</name>
</gene>
<feature type="transmembrane region" description="Helical" evidence="1">
    <location>
        <begin position="314"/>
        <end position="335"/>
    </location>
</feature>
<evidence type="ECO:0000256" key="1">
    <source>
        <dbReference type="SAM" id="Phobius"/>
    </source>
</evidence>
<name>A0A0R0CXW7_9GAMM</name>
<dbReference type="EMBL" id="LDJL01000007">
    <property type="protein sequence ID" value="KRG69960.1"/>
    <property type="molecule type" value="Genomic_DNA"/>
</dbReference>
<dbReference type="STRING" id="344882.ABB29_06855"/>
<organism evidence="2 3">
    <name type="scientific">Pseudoxanthomonas dokdonensis</name>
    <dbReference type="NCBI Taxonomy" id="344882"/>
    <lineage>
        <taxon>Bacteria</taxon>
        <taxon>Pseudomonadati</taxon>
        <taxon>Pseudomonadota</taxon>
        <taxon>Gammaproteobacteria</taxon>
        <taxon>Lysobacterales</taxon>
        <taxon>Lysobacteraceae</taxon>
        <taxon>Pseudoxanthomonas</taxon>
    </lineage>
</organism>
<evidence type="ECO:0000313" key="3">
    <source>
        <dbReference type="Proteomes" id="UP000052052"/>
    </source>
</evidence>
<protein>
    <submittedName>
        <fullName evidence="2">Uncharacterized protein</fullName>
    </submittedName>
</protein>
<feature type="transmembrane region" description="Helical" evidence="1">
    <location>
        <begin position="119"/>
        <end position="136"/>
    </location>
</feature>
<dbReference type="RefSeq" id="WP_057657885.1">
    <property type="nucleotide sequence ID" value="NZ_LDJL01000007.1"/>
</dbReference>
<reference evidence="2 3" key="1">
    <citation type="submission" date="2015-05" db="EMBL/GenBank/DDBJ databases">
        <title>Genome sequencing and analysis of members of genus Stenotrophomonas.</title>
        <authorList>
            <person name="Patil P.P."/>
            <person name="Midha S."/>
            <person name="Patil P.B."/>
        </authorList>
    </citation>
    <scope>NUCLEOTIDE SEQUENCE [LARGE SCALE GENOMIC DNA]</scope>
    <source>
        <strain evidence="2 3">DSM 21858</strain>
    </source>
</reference>